<organism evidence="1 2">
    <name type="scientific">Microvirga lupini</name>
    <dbReference type="NCBI Taxonomy" id="420324"/>
    <lineage>
        <taxon>Bacteria</taxon>
        <taxon>Pseudomonadati</taxon>
        <taxon>Pseudomonadota</taxon>
        <taxon>Alphaproteobacteria</taxon>
        <taxon>Hyphomicrobiales</taxon>
        <taxon>Methylobacteriaceae</taxon>
        <taxon>Microvirga</taxon>
    </lineage>
</organism>
<dbReference type="Proteomes" id="UP000532010">
    <property type="component" value="Unassembled WGS sequence"/>
</dbReference>
<reference evidence="1 2" key="1">
    <citation type="submission" date="2020-08" db="EMBL/GenBank/DDBJ databases">
        <title>The Agave Microbiome: Exploring the role of microbial communities in plant adaptations to desert environments.</title>
        <authorList>
            <person name="Partida-Martinez L.P."/>
        </authorList>
    </citation>
    <scope>NUCLEOTIDE SEQUENCE [LARGE SCALE GENOMIC DNA]</scope>
    <source>
        <strain evidence="1 2">AT3.9</strain>
    </source>
</reference>
<sequence>MEAILLNVMGSMAVASAVIAGKIATRLSRELSRTCEASPEHPGPERRTND</sequence>
<name>A0A7W4VMP6_9HYPH</name>
<comment type="caution">
    <text evidence="1">The sequence shown here is derived from an EMBL/GenBank/DDBJ whole genome shotgun (WGS) entry which is preliminary data.</text>
</comment>
<dbReference type="EMBL" id="JACHWB010000003">
    <property type="protein sequence ID" value="MBB3019590.1"/>
    <property type="molecule type" value="Genomic_DNA"/>
</dbReference>
<proteinExistence type="predicted"/>
<dbReference type="AlphaFoldDB" id="A0A7W4VMP6"/>
<protein>
    <submittedName>
        <fullName evidence="1">Uncharacterized protein</fullName>
    </submittedName>
</protein>
<evidence type="ECO:0000313" key="1">
    <source>
        <dbReference type="EMBL" id="MBB3019590.1"/>
    </source>
</evidence>
<gene>
    <name evidence="1" type="ORF">FHR70_002655</name>
</gene>
<keyword evidence="2" id="KW-1185">Reference proteome</keyword>
<evidence type="ECO:0000313" key="2">
    <source>
        <dbReference type="Proteomes" id="UP000532010"/>
    </source>
</evidence>
<accession>A0A7W4VMP6</accession>